<dbReference type="EMBL" id="GECZ01006325">
    <property type="protein sequence ID" value="JAS63444.1"/>
    <property type="molecule type" value="Transcribed_RNA"/>
</dbReference>
<organism evidence="2">
    <name type="scientific">Cuerna arida</name>
    <dbReference type="NCBI Taxonomy" id="1464854"/>
    <lineage>
        <taxon>Eukaryota</taxon>
        <taxon>Metazoa</taxon>
        <taxon>Ecdysozoa</taxon>
        <taxon>Arthropoda</taxon>
        <taxon>Hexapoda</taxon>
        <taxon>Insecta</taxon>
        <taxon>Pterygota</taxon>
        <taxon>Neoptera</taxon>
        <taxon>Paraneoptera</taxon>
        <taxon>Hemiptera</taxon>
        <taxon>Auchenorrhyncha</taxon>
        <taxon>Membracoidea</taxon>
        <taxon>Cicadellidae</taxon>
        <taxon>Cicadellinae</taxon>
        <taxon>Proconiini</taxon>
        <taxon>Cuerna</taxon>
    </lineage>
</organism>
<gene>
    <name evidence="2" type="ORF">g.47716</name>
</gene>
<feature type="non-terminal residue" evidence="2">
    <location>
        <position position="117"/>
    </location>
</feature>
<protein>
    <submittedName>
        <fullName evidence="2">Uncharacterized protein</fullName>
    </submittedName>
</protein>
<feature type="compositionally biased region" description="Basic and acidic residues" evidence="1">
    <location>
        <begin position="42"/>
        <end position="53"/>
    </location>
</feature>
<feature type="compositionally biased region" description="Polar residues" evidence="1">
    <location>
        <begin position="66"/>
        <end position="79"/>
    </location>
</feature>
<feature type="region of interest" description="Disordered" evidence="1">
    <location>
        <begin position="18"/>
        <end position="117"/>
    </location>
</feature>
<evidence type="ECO:0000313" key="2">
    <source>
        <dbReference type="EMBL" id="JAS63444.1"/>
    </source>
</evidence>
<evidence type="ECO:0000256" key="1">
    <source>
        <dbReference type="SAM" id="MobiDB-lite"/>
    </source>
</evidence>
<dbReference type="AlphaFoldDB" id="A0A1B6GLZ8"/>
<proteinExistence type="predicted"/>
<feature type="non-terminal residue" evidence="2">
    <location>
        <position position="1"/>
    </location>
</feature>
<reference evidence="2" key="1">
    <citation type="submission" date="2015-11" db="EMBL/GenBank/DDBJ databases">
        <title>De novo transcriptome assembly of four potential Pierce s Disease insect vectors from Arizona vineyards.</title>
        <authorList>
            <person name="Tassone E.E."/>
        </authorList>
    </citation>
    <scope>NUCLEOTIDE SEQUENCE</scope>
</reference>
<name>A0A1B6GLZ8_9HEMI</name>
<sequence length="117" mass="13075">NLHSSSNFQIMSHNQTAINGTPCHFNDFKHQESTDSGWENPFRPDGELSRQADEIVQMIKGGKPITPTSPLDPSEQQKQFHLASKDANGDNSHHVHQNNIHETNNIHSSNNKVVKNG</sequence>
<feature type="compositionally biased region" description="Polar residues" evidence="1">
    <location>
        <begin position="97"/>
        <end position="117"/>
    </location>
</feature>
<feature type="compositionally biased region" description="Basic and acidic residues" evidence="1">
    <location>
        <begin position="83"/>
        <end position="93"/>
    </location>
</feature>
<accession>A0A1B6GLZ8</accession>